<protein>
    <submittedName>
        <fullName evidence="2">Uncharacterized protein</fullName>
    </submittedName>
</protein>
<name>A0A4Y2N4I0_ARAVE</name>
<organism evidence="2 3">
    <name type="scientific">Araneus ventricosus</name>
    <name type="common">Orbweaver spider</name>
    <name type="synonym">Epeira ventricosa</name>
    <dbReference type="NCBI Taxonomy" id="182803"/>
    <lineage>
        <taxon>Eukaryota</taxon>
        <taxon>Metazoa</taxon>
        <taxon>Ecdysozoa</taxon>
        <taxon>Arthropoda</taxon>
        <taxon>Chelicerata</taxon>
        <taxon>Arachnida</taxon>
        <taxon>Araneae</taxon>
        <taxon>Araneomorphae</taxon>
        <taxon>Entelegynae</taxon>
        <taxon>Araneoidea</taxon>
        <taxon>Araneidae</taxon>
        <taxon>Araneus</taxon>
    </lineage>
</organism>
<sequence length="102" mass="10938">MEKSPNRSRVPPSMVLIGSGQLLTGVFVGYTSMANPNGTALTPWTPLGLRKAGRFYYSYVSSCVAPGTSLCGPHCCGKEVGRRHNGHSNPSEQSDLSRVQLQ</sequence>
<feature type="region of interest" description="Disordered" evidence="1">
    <location>
        <begin position="81"/>
        <end position="102"/>
    </location>
</feature>
<feature type="compositionally biased region" description="Polar residues" evidence="1">
    <location>
        <begin position="87"/>
        <end position="102"/>
    </location>
</feature>
<evidence type="ECO:0000313" key="2">
    <source>
        <dbReference type="EMBL" id="GBN34261.1"/>
    </source>
</evidence>
<accession>A0A4Y2N4I0</accession>
<keyword evidence="3" id="KW-1185">Reference proteome</keyword>
<dbReference type="EMBL" id="BGPR01126238">
    <property type="protein sequence ID" value="GBN34261.1"/>
    <property type="molecule type" value="Genomic_DNA"/>
</dbReference>
<dbReference type="Proteomes" id="UP000499080">
    <property type="component" value="Unassembled WGS sequence"/>
</dbReference>
<comment type="caution">
    <text evidence="2">The sequence shown here is derived from an EMBL/GenBank/DDBJ whole genome shotgun (WGS) entry which is preliminary data.</text>
</comment>
<reference evidence="2 3" key="1">
    <citation type="journal article" date="2019" name="Sci. Rep.">
        <title>Orb-weaving spider Araneus ventricosus genome elucidates the spidroin gene catalogue.</title>
        <authorList>
            <person name="Kono N."/>
            <person name="Nakamura H."/>
            <person name="Ohtoshi R."/>
            <person name="Moran D.A.P."/>
            <person name="Shinohara A."/>
            <person name="Yoshida Y."/>
            <person name="Fujiwara M."/>
            <person name="Mori M."/>
            <person name="Tomita M."/>
            <person name="Arakawa K."/>
        </authorList>
    </citation>
    <scope>NUCLEOTIDE SEQUENCE [LARGE SCALE GENOMIC DNA]</scope>
</reference>
<proteinExistence type="predicted"/>
<dbReference type="AlphaFoldDB" id="A0A4Y2N4I0"/>
<gene>
    <name evidence="2" type="ORF">AVEN_265357_1</name>
</gene>
<evidence type="ECO:0000256" key="1">
    <source>
        <dbReference type="SAM" id="MobiDB-lite"/>
    </source>
</evidence>
<evidence type="ECO:0000313" key="3">
    <source>
        <dbReference type="Proteomes" id="UP000499080"/>
    </source>
</evidence>